<evidence type="ECO:0000313" key="2">
    <source>
        <dbReference type="EMBL" id="NBJ95679.1"/>
    </source>
</evidence>
<dbReference type="OrthoDB" id="2065877at2"/>
<dbReference type="EMBL" id="QZDT01000159">
    <property type="protein sequence ID" value="NBJ95679.1"/>
    <property type="molecule type" value="Genomic_DNA"/>
</dbReference>
<protein>
    <submittedName>
        <fullName evidence="2">Uncharacterized protein</fullName>
    </submittedName>
</protein>
<name>A0A9X5GUY0_9FIRM</name>
<gene>
    <name evidence="2" type="ORF">D5281_25080</name>
</gene>
<feature type="transmembrane region" description="Helical" evidence="1">
    <location>
        <begin position="34"/>
        <end position="57"/>
    </location>
</feature>
<reference evidence="2" key="1">
    <citation type="submission" date="2018-09" db="EMBL/GenBank/DDBJ databases">
        <title>Murine metabolic-syndrome-specific gut microbial biobank.</title>
        <authorList>
            <person name="Liu C."/>
        </authorList>
    </citation>
    <scope>NUCLEOTIDE SEQUENCE</scope>
    <source>
        <strain evidence="2">D42-62</strain>
    </source>
</reference>
<proteinExistence type="predicted"/>
<comment type="caution">
    <text evidence="2">The sequence shown here is derived from an EMBL/GenBank/DDBJ whole genome shotgun (WGS) entry which is preliminary data.</text>
</comment>
<feature type="transmembrane region" description="Helical" evidence="1">
    <location>
        <begin position="9"/>
        <end position="28"/>
    </location>
</feature>
<feature type="transmembrane region" description="Helical" evidence="1">
    <location>
        <begin position="69"/>
        <end position="89"/>
    </location>
</feature>
<dbReference type="RefSeq" id="WP_160562527.1">
    <property type="nucleotide sequence ID" value="NZ_QZDT01000159.1"/>
</dbReference>
<dbReference type="AlphaFoldDB" id="A0A9X5GUY0"/>
<evidence type="ECO:0000256" key="1">
    <source>
        <dbReference type="SAM" id="Phobius"/>
    </source>
</evidence>
<dbReference type="Proteomes" id="UP001154420">
    <property type="component" value="Unassembled WGS sequence"/>
</dbReference>
<accession>A0A9X5GUY0</accession>
<keyword evidence="1" id="KW-1133">Transmembrane helix</keyword>
<sequence length="94" mass="10700">MKEKILEKISLGVSLLPLTFFIIRRLRIGMEAPWVYIFFAVYAVLIIVGFVFAICLIKNKKTRNAISKAALAISSVYIAFFSLFIYLTIAARLH</sequence>
<evidence type="ECO:0000313" key="3">
    <source>
        <dbReference type="Proteomes" id="UP001154420"/>
    </source>
</evidence>
<keyword evidence="1" id="KW-0472">Membrane</keyword>
<organism evidence="2 3">
    <name type="scientific">Parablautia muri</name>
    <dbReference type="NCBI Taxonomy" id="2320879"/>
    <lineage>
        <taxon>Bacteria</taxon>
        <taxon>Bacillati</taxon>
        <taxon>Bacillota</taxon>
        <taxon>Clostridia</taxon>
        <taxon>Lachnospirales</taxon>
        <taxon>Lachnospiraceae</taxon>
        <taxon>Parablautia</taxon>
    </lineage>
</organism>
<keyword evidence="3" id="KW-1185">Reference proteome</keyword>
<keyword evidence="1" id="KW-0812">Transmembrane</keyword>